<dbReference type="Proteomes" id="UP000274504">
    <property type="component" value="Unassembled WGS sequence"/>
</dbReference>
<evidence type="ECO:0000313" key="2">
    <source>
        <dbReference type="Proteomes" id="UP000274504"/>
    </source>
</evidence>
<dbReference type="EMBL" id="UYSG01003873">
    <property type="protein sequence ID" value="VDL58299.1"/>
    <property type="molecule type" value="Genomic_DNA"/>
</dbReference>
<dbReference type="STRING" id="6216.A0A0R3SM18"/>
<dbReference type="Pfam" id="PF23116">
    <property type="entry name" value="HHD_RTEL1"/>
    <property type="match status" value="1"/>
</dbReference>
<evidence type="ECO:0000313" key="3">
    <source>
        <dbReference type="WBParaSite" id="HDID_0000598301-mRNA-1"/>
    </source>
</evidence>
<reference evidence="1 2" key="2">
    <citation type="submission" date="2018-11" db="EMBL/GenBank/DDBJ databases">
        <authorList>
            <consortium name="Pathogen Informatics"/>
        </authorList>
    </citation>
    <scope>NUCLEOTIDE SEQUENCE [LARGE SCALE GENOMIC DNA]</scope>
</reference>
<organism evidence="3">
    <name type="scientific">Hymenolepis diminuta</name>
    <name type="common">Rat tapeworm</name>
    <dbReference type="NCBI Taxonomy" id="6216"/>
    <lineage>
        <taxon>Eukaryota</taxon>
        <taxon>Metazoa</taxon>
        <taxon>Spiralia</taxon>
        <taxon>Lophotrochozoa</taxon>
        <taxon>Platyhelminthes</taxon>
        <taxon>Cestoda</taxon>
        <taxon>Eucestoda</taxon>
        <taxon>Cyclophyllidea</taxon>
        <taxon>Hymenolepididae</taxon>
        <taxon>Hymenolepis</taxon>
    </lineage>
</organism>
<dbReference type="AlphaFoldDB" id="A0A0R3SM18"/>
<proteinExistence type="predicted"/>
<protein>
    <submittedName>
        <fullName evidence="3">Integrase catalytic domain-containing protein</fullName>
    </submittedName>
</protein>
<name>A0A0R3SM18_HYMDI</name>
<evidence type="ECO:0000313" key="1">
    <source>
        <dbReference type="EMBL" id="VDL58299.1"/>
    </source>
</evidence>
<gene>
    <name evidence="1" type="ORF">HDID_LOCUS5981</name>
</gene>
<reference evidence="3" key="1">
    <citation type="submission" date="2017-02" db="UniProtKB">
        <authorList>
            <consortium name="WormBaseParasite"/>
        </authorList>
    </citation>
    <scope>IDENTIFICATION</scope>
</reference>
<accession>A0A0R3SM18</accession>
<sequence>MLTCTKSNSVDDDLEQRLLERHQAAKRIKLVKERDHVAVKFDSVTPANYISSVRALLNRNTDANENNLFEDFKTALSTYKMTKNQPGKSSVERIFATLAGIFLPLEAPGLLRGK</sequence>
<dbReference type="OrthoDB" id="6286429at2759"/>
<dbReference type="WBParaSite" id="HDID_0000598301-mRNA-1">
    <property type="protein sequence ID" value="HDID_0000598301-mRNA-1"/>
    <property type="gene ID" value="HDID_0000598301"/>
</dbReference>